<dbReference type="Gene3D" id="3.40.50.10490">
    <property type="entry name" value="Glucose-6-phosphate isomerase like protein, domain 1"/>
    <property type="match status" value="2"/>
</dbReference>
<dbReference type="InterPro" id="IPR035476">
    <property type="entry name" value="SIS_PGI_1"/>
</dbReference>
<dbReference type="OrthoDB" id="140919at2"/>
<protein>
    <recommendedName>
        <fullName evidence="8">Glucose-6-phosphate isomerase</fullName>
        <shortName evidence="8">GPI</shortName>
        <ecNumber evidence="8">5.3.1.9</ecNumber>
    </recommendedName>
    <alternativeName>
        <fullName evidence="8">Phosphoglucose isomerase</fullName>
        <shortName evidence="8">PGI</shortName>
    </alternativeName>
    <alternativeName>
        <fullName evidence="8">Phosphohexose isomerase</fullName>
        <shortName evidence="8">PHI</shortName>
    </alternativeName>
</protein>
<dbReference type="GO" id="GO:0006094">
    <property type="term" value="P:gluconeogenesis"/>
    <property type="evidence" value="ECO:0007669"/>
    <property type="project" value="UniProtKB-UniRule"/>
</dbReference>
<dbReference type="SUPFAM" id="SSF53697">
    <property type="entry name" value="SIS domain"/>
    <property type="match status" value="1"/>
</dbReference>
<dbReference type="GO" id="GO:0097367">
    <property type="term" value="F:carbohydrate derivative binding"/>
    <property type="evidence" value="ECO:0007669"/>
    <property type="project" value="InterPro"/>
</dbReference>
<dbReference type="RefSeq" id="WP_100257965.1">
    <property type="nucleotide sequence ID" value="NZ_CP011797.1"/>
</dbReference>
<comment type="catalytic activity">
    <reaction evidence="7 8 9">
        <text>alpha-D-glucose 6-phosphate = beta-D-fructose 6-phosphate</text>
        <dbReference type="Rhea" id="RHEA:11816"/>
        <dbReference type="ChEBI" id="CHEBI:57634"/>
        <dbReference type="ChEBI" id="CHEBI:58225"/>
        <dbReference type="EC" id="5.3.1.9"/>
    </reaction>
</comment>
<evidence type="ECO:0000256" key="5">
    <source>
        <dbReference type="ARBA" id="ARBA00023152"/>
    </source>
</evidence>
<evidence type="ECO:0000256" key="2">
    <source>
        <dbReference type="ARBA" id="ARBA00006604"/>
    </source>
</evidence>
<dbReference type="FunFam" id="3.40.50.10490:FF:000018">
    <property type="entry name" value="Glucose-6-phosphate isomerase"/>
    <property type="match status" value="1"/>
</dbReference>
<dbReference type="GO" id="GO:0006096">
    <property type="term" value="P:glycolytic process"/>
    <property type="evidence" value="ECO:0007669"/>
    <property type="project" value="UniProtKB-UniRule"/>
</dbReference>
<dbReference type="GO" id="GO:0048029">
    <property type="term" value="F:monosaccharide binding"/>
    <property type="evidence" value="ECO:0007669"/>
    <property type="project" value="TreeGrafter"/>
</dbReference>
<dbReference type="PROSITE" id="PS51463">
    <property type="entry name" value="P_GLUCOSE_ISOMERASE_3"/>
    <property type="match status" value="1"/>
</dbReference>
<dbReference type="InterPro" id="IPR035482">
    <property type="entry name" value="SIS_PGI_2"/>
</dbReference>
<dbReference type="PANTHER" id="PTHR11469">
    <property type="entry name" value="GLUCOSE-6-PHOSPHATE ISOMERASE"/>
    <property type="match status" value="1"/>
</dbReference>
<keyword evidence="6 8" id="KW-0413">Isomerase</keyword>
<dbReference type="GO" id="GO:0004347">
    <property type="term" value="F:glucose-6-phosphate isomerase activity"/>
    <property type="evidence" value="ECO:0007669"/>
    <property type="project" value="UniProtKB-UniRule"/>
</dbReference>
<comment type="function">
    <text evidence="8">Catalyzes the reversible isomerization of glucose-6-phosphate to fructose-6-phosphate.</text>
</comment>
<evidence type="ECO:0000313" key="11">
    <source>
        <dbReference type="Proteomes" id="UP000229757"/>
    </source>
</evidence>
<dbReference type="PRINTS" id="PR00662">
    <property type="entry name" value="G6PISOMERASE"/>
</dbReference>
<dbReference type="InterPro" id="IPR018189">
    <property type="entry name" value="Phosphoglucose_isomerase_CS"/>
</dbReference>
<keyword evidence="5 8" id="KW-0324">Glycolysis</keyword>
<dbReference type="PROSITE" id="PS00174">
    <property type="entry name" value="P_GLUCOSE_ISOMERASE_2"/>
    <property type="match status" value="1"/>
</dbReference>
<dbReference type="CDD" id="cd05016">
    <property type="entry name" value="SIS_PGI_2"/>
    <property type="match status" value="1"/>
</dbReference>
<keyword evidence="11" id="KW-1185">Reference proteome</keyword>
<organism evidence="10 11">
    <name type="scientific">Reinekea forsetii</name>
    <dbReference type="NCBI Taxonomy" id="1336806"/>
    <lineage>
        <taxon>Bacteria</taxon>
        <taxon>Pseudomonadati</taxon>
        <taxon>Pseudomonadota</taxon>
        <taxon>Gammaproteobacteria</taxon>
        <taxon>Oceanospirillales</taxon>
        <taxon>Saccharospirillaceae</taxon>
        <taxon>Reinekea</taxon>
    </lineage>
</organism>
<dbReference type="InterPro" id="IPR046348">
    <property type="entry name" value="SIS_dom_sf"/>
</dbReference>
<comment type="pathway">
    <text evidence="1 8 9">Carbohydrate degradation; glycolysis; D-glyceraldehyde 3-phosphate and glycerone phosphate from D-glucose: step 2/4.</text>
</comment>
<dbReference type="GO" id="GO:0005829">
    <property type="term" value="C:cytosol"/>
    <property type="evidence" value="ECO:0007669"/>
    <property type="project" value="TreeGrafter"/>
</dbReference>
<gene>
    <name evidence="8" type="primary">pgi</name>
    <name evidence="10" type="ORF">REIFOR_02606</name>
</gene>
<feature type="active site" description="Proton donor" evidence="8">
    <location>
        <position position="354"/>
    </location>
</feature>
<accession>A0A2K8KSL9</accession>
<keyword evidence="3 8" id="KW-0312">Gluconeogenesis</keyword>
<dbReference type="Proteomes" id="UP000229757">
    <property type="component" value="Chromosome"/>
</dbReference>
<dbReference type="Gene3D" id="1.10.1390.10">
    <property type="match status" value="1"/>
</dbReference>
<evidence type="ECO:0000256" key="4">
    <source>
        <dbReference type="ARBA" id="ARBA00022490"/>
    </source>
</evidence>
<evidence type="ECO:0000313" key="10">
    <source>
        <dbReference type="EMBL" id="ATX77730.1"/>
    </source>
</evidence>
<comment type="subcellular location">
    <subcellularLocation>
        <location evidence="8">Cytoplasm</location>
    </subcellularLocation>
</comment>
<dbReference type="InterPro" id="IPR001672">
    <property type="entry name" value="G6P_Isomerase"/>
</dbReference>
<dbReference type="PANTHER" id="PTHR11469:SF1">
    <property type="entry name" value="GLUCOSE-6-PHOSPHATE ISOMERASE"/>
    <property type="match status" value="1"/>
</dbReference>
<sequence>MSQNPTQLPAWLALAEHQKTIANTHMRDLFRADAERYDKFNSSAAGISLDYSKNRITGETVEKLLNLADAMQLPKAIGEMFNGQVINKTENRPALHIALRNRSNREIRVEGENITDAVNASLAKMKDFTARVHSGEFAGFTGKKLRTIVNIGIGGSFLGPKVVSDALKPYWNDGYQLAYIANVDGTDFAETIKGLDVETTLFIVASKSFSTLETLKNAQAARAWFLAQGGRADQVKHHFVAVSTNVPAATAFGIEEANMFPMWDWVGGRYSLWSAIGLAQMIVLGAQTFEALLQGAHDMDEHFRTAPMAQNLPVILGMLGVWYQNFFGAESHAVLSYDEYLQDLPNHLQQVDMESNGKCVTREGEPVTYQTGSVIWGGTGTNGQHAYHQLIHQGTRLIPADYIMPMTSHNKLADHHEWLFANYLGQQQAMLEGKTEAEVLAELLAKGMDAERAAWLAPHKVIPGNRPCNSITFDLGTPEVIGALIALYEHKIFVQGVIWDINSFDQWGVELGKILGESVFSAIETGKTDGLDSSTASLIAAFRAKNQA</sequence>
<evidence type="ECO:0000256" key="8">
    <source>
        <dbReference type="HAMAP-Rule" id="MF_00473"/>
    </source>
</evidence>
<dbReference type="PROSITE" id="PS00765">
    <property type="entry name" value="P_GLUCOSE_ISOMERASE_1"/>
    <property type="match status" value="1"/>
</dbReference>
<evidence type="ECO:0000256" key="1">
    <source>
        <dbReference type="ARBA" id="ARBA00004926"/>
    </source>
</evidence>
<dbReference type="EC" id="5.3.1.9" evidence="8"/>
<dbReference type="UniPathway" id="UPA00109">
    <property type="reaction ID" value="UER00181"/>
</dbReference>
<evidence type="ECO:0000256" key="9">
    <source>
        <dbReference type="RuleBase" id="RU000612"/>
    </source>
</evidence>
<evidence type="ECO:0000256" key="7">
    <source>
        <dbReference type="ARBA" id="ARBA00029321"/>
    </source>
</evidence>
<proteinExistence type="inferred from homology"/>
<dbReference type="NCBIfam" id="NF001211">
    <property type="entry name" value="PRK00179.1"/>
    <property type="match status" value="1"/>
</dbReference>
<dbReference type="GO" id="GO:0051156">
    <property type="term" value="P:glucose 6-phosphate metabolic process"/>
    <property type="evidence" value="ECO:0007669"/>
    <property type="project" value="TreeGrafter"/>
</dbReference>
<dbReference type="InterPro" id="IPR023096">
    <property type="entry name" value="G6P_Isomerase_C"/>
</dbReference>
<comment type="similarity">
    <text evidence="2 8 9">Belongs to the GPI family.</text>
</comment>
<keyword evidence="4 8" id="KW-0963">Cytoplasm</keyword>
<comment type="pathway">
    <text evidence="8">Carbohydrate biosynthesis; gluconeogenesis.</text>
</comment>
<dbReference type="CDD" id="cd05015">
    <property type="entry name" value="SIS_PGI_1"/>
    <property type="match status" value="1"/>
</dbReference>
<feature type="active site" evidence="8">
    <location>
        <position position="513"/>
    </location>
</feature>
<dbReference type="HAMAP" id="MF_00473">
    <property type="entry name" value="G6P_isomerase"/>
    <property type="match status" value="1"/>
</dbReference>
<feature type="active site" evidence="8">
    <location>
        <position position="385"/>
    </location>
</feature>
<name>A0A2K8KSL9_9GAMM</name>
<dbReference type="Pfam" id="PF00342">
    <property type="entry name" value="PGI"/>
    <property type="match status" value="1"/>
</dbReference>
<dbReference type="UniPathway" id="UPA00138"/>
<dbReference type="EMBL" id="CP011797">
    <property type="protein sequence ID" value="ATX77730.1"/>
    <property type="molecule type" value="Genomic_DNA"/>
</dbReference>
<dbReference type="KEGG" id="rfo:REIFOR_02606"/>
<dbReference type="AlphaFoldDB" id="A0A2K8KSL9"/>
<reference evidence="10 11" key="1">
    <citation type="journal article" date="2017" name="Environ. Microbiol.">
        <title>Genomic and physiological analyses of 'Reinekea forsetii' reveal a versatile opportunistic lifestyle during spring algae blooms.</title>
        <authorList>
            <person name="Avci B."/>
            <person name="Hahnke R.L."/>
            <person name="Chafee M."/>
            <person name="Fischer T."/>
            <person name="Gruber-Vodicka H."/>
            <person name="Tegetmeyer H.E."/>
            <person name="Harder J."/>
            <person name="Fuchs B.M."/>
            <person name="Amann R.I."/>
            <person name="Teeling H."/>
        </authorList>
    </citation>
    <scope>NUCLEOTIDE SEQUENCE [LARGE SCALE GENOMIC DNA]</scope>
    <source>
        <strain evidence="10 11">Hel1_31_D35</strain>
    </source>
</reference>
<evidence type="ECO:0000256" key="6">
    <source>
        <dbReference type="ARBA" id="ARBA00023235"/>
    </source>
</evidence>
<evidence type="ECO:0000256" key="3">
    <source>
        <dbReference type="ARBA" id="ARBA00022432"/>
    </source>
</evidence>